<dbReference type="InterPro" id="IPR001683">
    <property type="entry name" value="PX_dom"/>
</dbReference>
<dbReference type="SMART" id="SM00312">
    <property type="entry name" value="PX"/>
    <property type="match status" value="1"/>
</dbReference>
<evidence type="ECO:0000256" key="1">
    <source>
        <dbReference type="ARBA" id="ARBA00022443"/>
    </source>
</evidence>
<dbReference type="PROSITE" id="PS50002">
    <property type="entry name" value="SH3"/>
    <property type="match status" value="2"/>
</dbReference>
<dbReference type="SMART" id="SM00326">
    <property type="entry name" value="SH3"/>
    <property type="match status" value="2"/>
</dbReference>
<keyword evidence="7" id="KW-1185">Reference proteome</keyword>
<dbReference type="InterPro" id="IPR001452">
    <property type="entry name" value="SH3_domain"/>
</dbReference>
<dbReference type="InterPro" id="IPR036028">
    <property type="entry name" value="SH3-like_dom_sf"/>
</dbReference>
<evidence type="ECO:0000256" key="2">
    <source>
        <dbReference type="PROSITE-ProRule" id="PRU00192"/>
    </source>
</evidence>
<feature type="domain" description="SH3" evidence="4">
    <location>
        <begin position="167"/>
        <end position="229"/>
    </location>
</feature>
<dbReference type="Proteomes" id="UP001176940">
    <property type="component" value="Unassembled WGS sequence"/>
</dbReference>
<keyword evidence="1 2" id="KW-0728">SH3 domain</keyword>
<feature type="domain" description="SH3" evidence="4">
    <location>
        <begin position="241"/>
        <end position="300"/>
    </location>
</feature>
<dbReference type="Pfam" id="PF00787">
    <property type="entry name" value="PX"/>
    <property type="match status" value="1"/>
</dbReference>
<dbReference type="SUPFAM" id="SSF50044">
    <property type="entry name" value="SH3-domain"/>
    <property type="match status" value="2"/>
</dbReference>
<evidence type="ECO:0000256" key="3">
    <source>
        <dbReference type="SAM" id="MobiDB-lite"/>
    </source>
</evidence>
<feature type="domain" description="PX" evidence="5">
    <location>
        <begin position="1"/>
        <end position="130"/>
    </location>
</feature>
<evidence type="ECO:0000313" key="7">
    <source>
        <dbReference type="Proteomes" id="UP001176940"/>
    </source>
</evidence>
<name>A0ABN9KQP7_9NEOB</name>
<sequence>MPQQTTAGRHPLEVKAVGVLRNGKGKSNIFSILWSDHNDIVIYRTFEDFKKMQRELRKKFPLESGLLRKSENIIPKLRDVPIFRKNRGSSRFMERLRLLETFSQELLKTDNKISQCDVVTTFFTPKNSDLNATFPENSVVILPSEVRETQKREQPKQLPRPPASEPIVSQMYACIEDYETKDTKNRPFKIKRSEQLGVLIKESSGWWLVENEEKRVAWFPAPFLKVVEEIEESDSGTESDDEGLRYYSTSSYEAMSCDELSISRGVVVEVKEKSNNGWWLIRYNGKTGYVPAMYLKPYRNGHQLESMMNQSVFSSGGNLFKASSTLEVSSAEESWREYDNHPVLNDAGNKLDRRKSRSISGFPLNAQYGYQQPPGRSSPMGKTGVVGPSSETEMKPTVRKIRNPPAASEQPAIVAKEAPIPRPRKISLDAPTVGTNPRSPKETSGPPNSQLVLDITPPVPQRPKQHEILSKCTTVTRTAFKKRGDALMYG</sequence>
<evidence type="ECO:0000259" key="5">
    <source>
        <dbReference type="PROSITE" id="PS50195"/>
    </source>
</evidence>
<dbReference type="Gene3D" id="3.30.1520.10">
    <property type="entry name" value="Phox-like domain"/>
    <property type="match status" value="1"/>
</dbReference>
<dbReference type="Gene3D" id="2.30.30.40">
    <property type="entry name" value="SH3 Domains"/>
    <property type="match status" value="2"/>
</dbReference>
<evidence type="ECO:0000313" key="6">
    <source>
        <dbReference type="EMBL" id="CAJ0915273.1"/>
    </source>
</evidence>
<feature type="region of interest" description="Disordered" evidence="3">
    <location>
        <begin position="369"/>
        <end position="465"/>
    </location>
</feature>
<protein>
    <recommendedName>
        <fullName evidence="8">NADPH oxidase organizer 1</fullName>
    </recommendedName>
</protein>
<reference evidence="6" key="1">
    <citation type="submission" date="2023-07" db="EMBL/GenBank/DDBJ databases">
        <authorList>
            <person name="Stuckert A."/>
        </authorList>
    </citation>
    <scope>NUCLEOTIDE SEQUENCE</scope>
</reference>
<dbReference type="InterPro" id="IPR051228">
    <property type="entry name" value="NADPH_Oxidase/PX-Domain"/>
</dbReference>
<dbReference type="PROSITE" id="PS50195">
    <property type="entry name" value="PX"/>
    <property type="match status" value="1"/>
</dbReference>
<dbReference type="SUPFAM" id="SSF64268">
    <property type="entry name" value="PX domain"/>
    <property type="match status" value="1"/>
</dbReference>
<dbReference type="Pfam" id="PF14604">
    <property type="entry name" value="SH3_9"/>
    <property type="match status" value="1"/>
</dbReference>
<proteinExistence type="predicted"/>
<comment type="caution">
    <text evidence="6">The sequence shown here is derived from an EMBL/GenBank/DDBJ whole genome shotgun (WGS) entry which is preliminary data.</text>
</comment>
<gene>
    <name evidence="6" type="ORF">RIMI_LOCUS36283</name>
</gene>
<dbReference type="EMBL" id="CAUEEQ010000002">
    <property type="protein sequence ID" value="CAJ0915273.1"/>
    <property type="molecule type" value="Genomic_DNA"/>
</dbReference>
<evidence type="ECO:0008006" key="8">
    <source>
        <dbReference type="Google" id="ProtNLM"/>
    </source>
</evidence>
<dbReference type="PANTHER" id="PTHR15706:SF25">
    <property type="entry name" value="NADPH OXIDASE ORGANIZER 1"/>
    <property type="match status" value="1"/>
</dbReference>
<dbReference type="InterPro" id="IPR035758">
    <property type="entry name" value="NoxO1_SH3_2"/>
</dbReference>
<dbReference type="InterPro" id="IPR036871">
    <property type="entry name" value="PX_dom_sf"/>
</dbReference>
<organism evidence="6 7">
    <name type="scientific">Ranitomeya imitator</name>
    <name type="common">mimic poison frog</name>
    <dbReference type="NCBI Taxonomy" id="111125"/>
    <lineage>
        <taxon>Eukaryota</taxon>
        <taxon>Metazoa</taxon>
        <taxon>Chordata</taxon>
        <taxon>Craniata</taxon>
        <taxon>Vertebrata</taxon>
        <taxon>Euteleostomi</taxon>
        <taxon>Amphibia</taxon>
        <taxon>Batrachia</taxon>
        <taxon>Anura</taxon>
        <taxon>Neobatrachia</taxon>
        <taxon>Hyloidea</taxon>
        <taxon>Dendrobatidae</taxon>
        <taxon>Dendrobatinae</taxon>
        <taxon>Ranitomeya</taxon>
    </lineage>
</organism>
<accession>A0ABN9KQP7</accession>
<dbReference type="PANTHER" id="PTHR15706">
    <property type="entry name" value="SH3 MULTIPLE DOMAIN"/>
    <property type="match status" value="1"/>
</dbReference>
<dbReference type="CDD" id="cd12024">
    <property type="entry name" value="SH3_NoxO1_2"/>
    <property type="match status" value="1"/>
</dbReference>
<evidence type="ECO:0000259" key="4">
    <source>
        <dbReference type="PROSITE" id="PS50002"/>
    </source>
</evidence>